<keyword evidence="1" id="KW-0732">Signal</keyword>
<feature type="signal peptide" evidence="1">
    <location>
        <begin position="1"/>
        <end position="22"/>
    </location>
</feature>
<proteinExistence type="predicted"/>
<dbReference type="Proteomes" id="UP000613160">
    <property type="component" value="Unassembled WGS sequence"/>
</dbReference>
<dbReference type="RefSeq" id="WP_188849513.1">
    <property type="nucleotide sequence ID" value="NZ_BMJJ01000002.1"/>
</dbReference>
<dbReference type="SUPFAM" id="SSF56281">
    <property type="entry name" value="Metallo-hydrolase/oxidoreductase"/>
    <property type="match status" value="1"/>
</dbReference>
<feature type="chain" id="PRO_5037688424" evidence="1">
    <location>
        <begin position="23"/>
        <end position="269"/>
    </location>
</feature>
<dbReference type="Gene3D" id="3.60.15.10">
    <property type="entry name" value="Ribonuclease Z/Hydroxyacylglutathione hydrolase-like"/>
    <property type="match status" value="1"/>
</dbReference>
<keyword evidence="3" id="KW-1185">Reference proteome</keyword>
<name>A0A916XTZ6_9HYPH</name>
<protein>
    <submittedName>
        <fullName evidence="2">Zn-dependent hydrolase</fullName>
    </submittedName>
</protein>
<gene>
    <name evidence="2" type="ORF">GCM10011335_10410</name>
</gene>
<dbReference type="InterPro" id="IPR036866">
    <property type="entry name" value="RibonucZ/Hydroxyglut_hydro"/>
</dbReference>
<organism evidence="2 3">
    <name type="scientific">Aureimonas glaciei</name>
    <dbReference type="NCBI Taxonomy" id="1776957"/>
    <lineage>
        <taxon>Bacteria</taxon>
        <taxon>Pseudomonadati</taxon>
        <taxon>Pseudomonadota</taxon>
        <taxon>Alphaproteobacteria</taxon>
        <taxon>Hyphomicrobiales</taxon>
        <taxon>Aurantimonadaceae</taxon>
        <taxon>Aureimonas</taxon>
    </lineage>
</organism>
<dbReference type="GO" id="GO:0016787">
    <property type="term" value="F:hydrolase activity"/>
    <property type="evidence" value="ECO:0007669"/>
    <property type="project" value="UniProtKB-KW"/>
</dbReference>
<reference evidence="2" key="1">
    <citation type="journal article" date="2014" name="Int. J. Syst. Evol. Microbiol.">
        <title>Complete genome sequence of Corynebacterium casei LMG S-19264T (=DSM 44701T), isolated from a smear-ripened cheese.</title>
        <authorList>
            <consortium name="US DOE Joint Genome Institute (JGI-PGF)"/>
            <person name="Walter F."/>
            <person name="Albersmeier A."/>
            <person name="Kalinowski J."/>
            <person name="Ruckert C."/>
        </authorList>
    </citation>
    <scope>NUCLEOTIDE SEQUENCE</scope>
    <source>
        <strain evidence="2">CGMCC 1.15493</strain>
    </source>
</reference>
<dbReference type="PANTHER" id="PTHR39189:SF1">
    <property type="entry name" value="UPF0173 METAL-DEPENDENT HYDROLASE YTKL"/>
    <property type="match status" value="1"/>
</dbReference>
<reference evidence="2" key="2">
    <citation type="submission" date="2020-09" db="EMBL/GenBank/DDBJ databases">
        <authorList>
            <person name="Sun Q."/>
            <person name="Zhou Y."/>
        </authorList>
    </citation>
    <scope>NUCLEOTIDE SEQUENCE</scope>
    <source>
        <strain evidence="2">CGMCC 1.15493</strain>
    </source>
</reference>
<comment type="caution">
    <text evidence="2">The sequence shown here is derived from an EMBL/GenBank/DDBJ whole genome shotgun (WGS) entry which is preliminary data.</text>
</comment>
<evidence type="ECO:0000256" key="1">
    <source>
        <dbReference type="SAM" id="SignalP"/>
    </source>
</evidence>
<accession>A0A916XTZ6</accession>
<dbReference type="PANTHER" id="PTHR39189">
    <property type="entry name" value="UPF0173 METAL-DEPENDENT HYDROLASE YTKL"/>
    <property type="match status" value="1"/>
</dbReference>
<dbReference type="EMBL" id="BMJJ01000002">
    <property type="protein sequence ID" value="GGD09436.1"/>
    <property type="molecule type" value="Genomic_DNA"/>
</dbReference>
<keyword evidence="2" id="KW-0378">Hydrolase</keyword>
<dbReference type="Pfam" id="PF13483">
    <property type="entry name" value="Lactamase_B_3"/>
    <property type="match status" value="1"/>
</dbReference>
<sequence>MTARRIAAAAFMTACLALPAHAQNAPSTCHAIAEGIPKAQHASFSGQAPALLAALGREEVKITYAHHSTYVIESPAGVTIATDYSGYAGPLVPRVVTMNNAHSTHYTNVPDPGIETVLRGWNPDGGPARHQVTVDDTYIRNVPTDTRGYGGDIADGNSIFVFEIAGLCIGHLGHLHHLLTNEDFAELGRLDVVMVPVDGSWTLSQEGMAETVARLQSRIVLPMHRFAGPIERFLQRLPDFAVERRAERSLIVSMRSLPERPTIVVLDGV</sequence>
<evidence type="ECO:0000313" key="2">
    <source>
        <dbReference type="EMBL" id="GGD09436.1"/>
    </source>
</evidence>
<dbReference type="AlphaFoldDB" id="A0A916XTZ6"/>
<evidence type="ECO:0000313" key="3">
    <source>
        <dbReference type="Proteomes" id="UP000613160"/>
    </source>
</evidence>